<accession>A0A9P6UY58</accession>
<keyword evidence="3" id="KW-1185">Reference proteome</keyword>
<feature type="compositionally biased region" description="Low complexity" evidence="1">
    <location>
        <begin position="291"/>
        <end position="302"/>
    </location>
</feature>
<comment type="caution">
    <text evidence="2">The sequence shown here is derived from an EMBL/GenBank/DDBJ whole genome shotgun (WGS) entry which is preliminary data.</text>
</comment>
<evidence type="ECO:0000313" key="2">
    <source>
        <dbReference type="EMBL" id="KAG0324970.1"/>
    </source>
</evidence>
<gene>
    <name evidence="2" type="ORF">BGZ99_001184</name>
</gene>
<feature type="compositionally biased region" description="Polar residues" evidence="1">
    <location>
        <begin position="278"/>
        <end position="290"/>
    </location>
</feature>
<feature type="compositionally biased region" description="Basic and acidic residues" evidence="1">
    <location>
        <begin position="142"/>
        <end position="154"/>
    </location>
</feature>
<name>A0A9P6UY58_9FUNG</name>
<feature type="region of interest" description="Disordered" evidence="1">
    <location>
        <begin position="265"/>
        <end position="321"/>
    </location>
</feature>
<feature type="compositionally biased region" description="Basic and acidic residues" evidence="1">
    <location>
        <begin position="304"/>
        <end position="321"/>
    </location>
</feature>
<dbReference type="OrthoDB" id="5573882at2759"/>
<feature type="region of interest" description="Disordered" evidence="1">
    <location>
        <begin position="133"/>
        <end position="154"/>
    </location>
</feature>
<dbReference type="EMBL" id="JAAAIP010000129">
    <property type="protein sequence ID" value="KAG0324970.1"/>
    <property type="molecule type" value="Genomic_DNA"/>
</dbReference>
<reference evidence="2" key="1">
    <citation type="journal article" date="2020" name="Fungal Divers.">
        <title>Resolving the Mortierellaceae phylogeny through synthesis of multi-gene phylogenetics and phylogenomics.</title>
        <authorList>
            <person name="Vandepol N."/>
            <person name="Liber J."/>
            <person name="Desiro A."/>
            <person name="Na H."/>
            <person name="Kennedy M."/>
            <person name="Barry K."/>
            <person name="Grigoriev I.V."/>
            <person name="Miller A.N."/>
            <person name="O'Donnell K."/>
            <person name="Stajich J.E."/>
            <person name="Bonito G."/>
        </authorList>
    </citation>
    <scope>NUCLEOTIDE SEQUENCE</scope>
    <source>
        <strain evidence="2">REB-010B</strain>
    </source>
</reference>
<evidence type="ECO:0000256" key="1">
    <source>
        <dbReference type="SAM" id="MobiDB-lite"/>
    </source>
</evidence>
<evidence type="ECO:0000313" key="3">
    <source>
        <dbReference type="Proteomes" id="UP000738325"/>
    </source>
</evidence>
<protein>
    <submittedName>
        <fullName evidence="2">Uncharacterized protein</fullName>
    </submittedName>
</protein>
<organism evidence="2 3">
    <name type="scientific">Dissophora globulifera</name>
    <dbReference type="NCBI Taxonomy" id="979702"/>
    <lineage>
        <taxon>Eukaryota</taxon>
        <taxon>Fungi</taxon>
        <taxon>Fungi incertae sedis</taxon>
        <taxon>Mucoromycota</taxon>
        <taxon>Mortierellomycotina</taxon>
        <taxon>Mortierellomycetes</taxon>
        <taxon>Mortierellales</taxon>
        <taxon>Mortierellaceae</taxon>
        <taxon>Dissophora</taxon>
    </lineage>
</organism>
<feature type="region of interest" description="Disordered" evidence="1">
    <location>
        <begin position="39"/>
        <end position="60"/>
    </location>
</feature>
<proteinExistence type="predicted"/>
<dbReference type="Proteomes" id="UP000738325">
    <property type="component" value="Unassembled WGS sequence"/>
</dbReference>
<sequence>MLSVIHPSSALCLQPSPSEKSLLVATGASARIPQPYGVIPPRKRNHATGRPRSASASLPLATTPLSKKSFSLPSTRASLDLAPATASSTVSQSLFHSFHNLLLSDSTLTQQPSFWASLKAQCLNTTSSLPWLSGSSSNSNGHADKRKDRGSKGCARDFAPPIALRVSNSSPIVTLNATPLVASSSTDDSVLSLPNVDSLSWPGSSNSSSATSSSTDALLSGDYPVSVAAMDKFKVMRTDIIPLKTFTYSETFVADVNLPTNPAAAARSAPLVKRSVQKDPSSYRSGVNIDSSSNNNNNNNNNKATDDVPLPRHLASRETRSNSDYLRMMASELRMIRARKLIAPLKPRGYLLRRKDLFRNVKSSLSVSTVMPNEEDDHPLFVGSWSSVSTTRTFLSALSSDYATAEEELL</sequence>
<dbReference type="AlphaFoldDB" id="A0A9P6UY58"/>